<evidence type="ECO:0000313" key="2">
    <source>
        <dbReference type="Proteomes" id="UP000248631"/>
    </source>
</evidence>
<keyword evidence="2" id="KW-1185">Reference proteome</keyword>
<comment type="caution">
    <text evidence="1">The sequence shown here is derived from an EMBL/GenBank/DDBJ whole genome shotgun (WGS) entry which is preliminary data.</text>
</comment>
<dbReference type="Proteomes" id="UP000248631">
    <property type="component" value="Unassembled WGS sequence"/>
</dbReference>
<name>A0ABX9C883_9BURK</name>
<protein>
    <recommendedName>
        <fullName evidence="3">Thioesterase domain-containing protein</fullName>
    </recommendedName>
</protein>
<reference evidence="1 2" key="1">
    <citation type="submission" date="2014-12" db="EMBL/GenBank/DDBJ databases">
        <title>Complete genome sequence of Herbaspirillum rubrisubalbicans Os38.</title>
        <authorList>
            <person name="Chen M."/>
            <person name="An Q."/>
        </authorList>
    </citation>
    <scope>NUCLEOTIDE SEQUENCE [LARGE SCALE GENOMIC DNA]</scope>
    <source>
        <strain evidence="1 2">Os38</strain>
    </source>
</reference>
<accession>A0ABX9C883</accession>
<proteinExistence type="predicted"/>
<dbReference type="Gene3D" id="3.40.50.1820">
    <property type="entry name" value="alpha/beta hydrolase"/>
    <property type="match status" value="1"/>
</dbReference>
<evidence type="ECO:0008006" key="3">
    <source>
        <dbReference type="Google" id="ProtNLM"/>
    </source>
</evidence>
<dbReference type="InterPro" id="IPR029058">
    <property type="entry name" value="AB_hydrolase_fold"/>
</dbReference>
<evidence type="ECO:0000313" key="1">
    <source>
        <dbReference type="EMBL" id="RAM67147.1"/>
    </source>
</evidence>
<dbReference type="SUPFAM" id="SSF53474">
    <property type="entry name" value="alpha/beta-Hydrolases"/>
    <property type="match status" value="1"/>
</dbReference>
<dbReference type="EMBL" id="JUGD01000001">
    <property type="protein sequence ID" value="RAM67147.1"/>
    <property type="molecule type" value="Genomic_DNA"/>
</dbReference>
<dbReference type="RefSeq" id="WP_112067641.1">
    <property type="nucleotide sequence ID" value="NZ_JUGD01000001.1"/>
</dbReference>
<gene>
    <name evidence="1" type="ORF">RB24_02255</name>
</gene>
<organism evidence="1 2">
    <name type="scientific">Herbaspirillum rubrisubalbicans</name>
    <dbReference type="NCBI Taxonomy" id="80842"/>
    <lineage>
        <taxon>Bacteria</taxon>
        <taxon>Pseudomonadati</taxon>
        <taxon>Pseudomonadota</taxon>
        <taxon>Betaproteobacteria</taxon>
        <taxon>Burkholderiales</taxon>
        <taxon>Oxalobacteraceae</taxon>
        <taxon>Herbaspirillum</taxon>
    </lineage>
</organism>
<sequence length="228" mass="25030">MIPQAIIVVTAALTLKSDTSPVTVKVNKPRGTIYWGGAGLNGGYISDQIVALQEVGIKDVFSGTRTYTQYVDAFRSGTTLRYKNNLDSEDWTIHGMEKIQSPQFNMIGYSYGSLLAAHTALFYAENGHIVDHLILVASPIDGDFLADLKKHPNIKSVVVKDIPEYGDPLFAGMSQVQLISSALKLYRQMSSTEATGEGVGHFYYASATSEGARRRRNLAAFIYRQGVR</sequence>